<dbReference type="AlphaFoldDB" id="A0A848IYE1"/>
<keyword evidence="3" id="KW-1185">Reference proteome</keyword>
<dbReference type="Gene3D" id="3.10.450.50">
    <property type="match status" value="1"/>
</dbReference>
<comment type="caution">
    <text evidence="2">The sequence shown here is derived from an EMBL/GenBank/DDBJ whole genome shotgun (WGS) entry which is preliminary data.</text>
</comment>
<feature type="chain" id="PRO_5033004945" description="Nuclear transport factor 2 family protein" evidence="1">
    <location>
        <begin position="21"/>
        <end position="174"/>
    </location>
</feature>
<sequence>MKTVPYFIILLILYCSSATGQNTDFNQNVSSVDSIIETLYSVISGEKGEKRNWEKFKYLFHPEARLIPTIKNDKGLGVNYLTPQDYINRFGQKLEENGFYEKEIHRVTERFGNIVHLFSTYESYQSKTDNTPFARGINSIQLLYDGTRWWIINIYWQSESSKHPLPDKYLPKNK</sequence>
<dbReference type="SUPFAM" id="SSF54427">
    <property type="entry name" value="NTF2-like"/>
    <property type="match status" value="1"/>
</dbReference>
<dbReference type="EMBL" id="JABBNU010000002">
    <property type="protein sequence ID" value="NMM47310.1"/>
    <property type="molecule type" value="Genomic_DNA"/>
</dbReference>
<evidence type="ECO:0008006" key="4">
    <source>
        <dbReference type="Google" id="ProtNLM"/>
    </source>
</evidence>
<dbReference type="RefSeq" id="WP_169677940.1">
    <property type="nucleotide sequence ID" value="NZ_JABBNU010000002.1"/>
</dbReference>
<reference evidence="2 3" key="1">
    <citation type="submission" date="2020-04" db="EMBL/GenBank/DDBJ databases">
        <title>Flammeovirgaceae bacterium KN852 isolated from deep sea.</title>
        <authorList>
            <person name="Zhang D.-C."/>
        </authorList>
    </citation>
    <scope>NUCLEOTIDE SEQUENCE [LARGE SCALE GENOMIC DNA]</scope>
    <source>
        <strain evidence="2 3">KN852</strain>
    </source>
</reference>
<feature type="signal peptide" evidence="1">
    <location>
        <begin position="1"/>
        <end position="20"/>
    </location>
</feature>
<evidence type="ECO:0000313" key="3">
    <source>
        <dbReference type="Proteomes" id="UP000559010"/>
    </source>
</evidence>
<organism evidence="2 3">
    <name type="scientific">Marinigracilibium pacificum</name>
    <dbReference type="NCBI Taxonomy" id="2729599"/>
    <lineage>
        <taxon>Bacteria</taxon>
        <taxon>Pseudomonadati</taxon>
        <taxon>Bacteroidota</taxon>
        <taxon>Cytophagia</taxon>
        <taxon>Cytophagales</taxon>
        <taxon>Flammeovirgaceae</taxon>
        <taxon>Marinigracilibium</taxon>
    </lineage>
</organism>
<proteinExistence type="predicted"/>
<gene>
    <name evidence="2" type="ORF">HH304_02795</name>
</gene>
<name>A0A848IYE1_9BACT</name>
<protein>
    <recommendedName>
        <fullName evidence="4">Nuclear transport factor 2 family protein</fullName>
    </recommendedName>
</protein>
<accession>A0A848IYE1</accession>
<keyword evidence="1" id="KW-0732">Signal</keyword>
<dbReference type="Proteomes" id="UP000559010">
    <property type="component" value="Unassembled WGS sequence"/>
</dbReference>
<evidence type="ECO:0000313" key="2">
    <source>
        <dbReference type="EMBL" id="NMM47310.1"/>
    </source>
</evidence>
<evidence type="ECO:0000256" key="1">
    <source>
        <dbReference type="SAM" id="SignalP"/>
    </source>
</evidence>
<dbReference type="InterPro" id="IPR032710">
    <property type="entry name" value="NTF2-like_dom_sf"/>
</dbReference>